<protein>
    <submittedName>
        <fullName evidence="1">Uncharacterized protein</fullName>
    </submittedName>
</protein>
<proteinExistence type="predicted"/>
<evidence type="ECO:0000313" key="1">
    <source>
        <dbReference type="EMBL" id="RRR73249.1"/>
    </source>
</evidence>
<feature type="non-terminal residue" evidence="1">
    <location>
        <position position="1"/>
    </location>
</feature>
<reference evidence="1 2" key="1">
    <citation type="submission" date="2018-12" db="EMBL/GenBank/DDBJ databases">
        <title>Genome Sequence of Candidatus Viridilinea halotolerans isolated from saline sulfide-rich spring.</title>
        <authorList>
            <person name="Grouzdev D.S."/>
            <person name="Burganskaya E.I."/>
            <person name="Krutkina M.S."/>
            <person name="Sukhacheva M.V."/>
            <person name="Gorlenko V.M."/>
        </authorList>
    </citation>
    <scope>NUCLEOTIDE SEQUENCE [LARGE SCALE GENOMIC DNA]</scope>
    <source>
        <strain evidence="1">Chok-6</strain>
    </source>
</reference>
<organism evidence="1 2">
    <name type="scientific">Candidatus Viridilinea halotolerans</name>
    <dbReference type="NCBI Taxonomy" id="2491704"/>
    <lineage>
        <taxon>Bacteria</taxon>
        <taxon>Bacillati</taxon>
        <taxon>Chloroflexota</taxon>
        <taxon>Chloroflexia</taxon>
        <taxon>Chloroflexales</taxon>
        <taxon>Chloroflexineae</taxon>
        <taxon>Oscillochloridaceae</taxon>
        <taxon>Candidatus Viridilinea</taxon>
    </lineage>
</organism>
<gene>
    <name evidence="1" type="ORF">EI684_09120</name>
</gene>
<accession>A0A426U1G3</accession>
<dbReference type="Proteomes" id="UP000280307">
    <property type="component" value="Unassembled WGS sequence"/>
</dbReference>
<evidence type="ECO:0000313" key="2">
    <source>
        <dbReference type="Proteomes" id="UP000280307"/>
    </source>
</evidence>
<dbReference type="AlphaFoldDB" id="A0A426U1G3"/>
<name>A0A426U1G3_9CHLR</name>
<sequence>GSGCGVRGAGFRVQGSGFGVQGSGCGVRGSGFGAMAPENASPPPWGSIDLVWIAMTFTDESKDLITGHL</sequence>
<comment type="caution">
    <text evidence="1">The sequence shown here is derived from an EMBL/GenBank/DDBJ whole genome shotgun (WGS) entry which is preliminary data.</text>
</comment>
<dbReference type="EMBL" id="RSAS01000348">
    <property type="protein sequence ID" value="RRR73249.1"/>
    <property type="molecule type" value="Genomic_DNA"/>
</dbReference>